<keyword evidence="1" id="KW-0472">Membrane</keyword>
<evidence type="ECO:0000256" key="1">
    <source>
        <dbReference type="SAM" id="Phobius"/>
    </source>
</evidence>
<protein>
    <submittedName>
        <fullName evidence="2">Uncharacterized protein</fullName>
    </submittedName>
</protein>
<evidence type="ECO:0000313" key="3">
    <source>
        <dbReference type="Proteomes" id="UP000011728"/>
    </source>
</evidence>
<feature type="transmembrane region" description="Helical" evidence="1">
    <location>
        <begin position="58"/>
        <end position="76"/>
    </location>
</feature>
<dbReference type="AlphaFoldDB" id="M1MP08"/>
<name>M1MP08_9CLOT</name>
<keyword evidence="1" id="KW-0812">Transmembrane</keyword>
<feature type="transmembrane region" description="Helical" evidence="1">
    <location>
        <begin position="20"/>
        <end position="38"/>
    </location>
</feature>
<feature type="transmembrane region" description="Helical" evidence="1">
    <location>
        <begin position="114"/>
        <end position="133"/>
    </location>
</feature>
<dbReference type="EMBL" id="CP004121">
    <property type="protein sequence ID" value="AGF57948.1"/>
    <property type="molecule type" value="Genomic_DNA"/>
</dbReference>
<keyword evidence="3" id="KW-1185">Reference proteome</keyword>
<organism evidence="2 3">
    <name type="scientific">Clostridium saccharoperbutylacetonicum N1-4(HMT)</name>
    <dbReference type="NCBI Taxonomy" id="931276"/>
    <lineage>
        <taxon>Bacteria</taxon>
        <taxon>Bacillati</taxon>
        <taxon>Bacillota</taxon>
        <taxon>Clostridia</taxon>
        <taxon>Eubacteriales</taxon>
        <taxon>Clostridiaceae</taxon>
        <taxon>Clostridium</taxon>
    </lineage>
</organism>
<evidence type="ECO:0000313" key="2">
    <source>
        <dbReference type="EMBL" id="AGF57948.1"/>
    </source>
</evidence>
<dbReference type="Proteomes" id="UP000011728">
    <property type="component" value="Chromosome"/>
</dbReference>
<dbReference type="KEGG" id="csr:Cspa_c41950"/>
<reference evidence="2 3" key="1">
    <citation type="submission" date="2013-02" db="EMBL/GenBank/DDBJ databases">
        <title>Genome sequence of Clostridium saccharoperbutylacetonicum N1-4(HMT).</title>
        <authorList>
            <person name="Poehlein A."/>
            <person name="Daniel R."/>
        </authorList>
    </citation>
    <scope>NUCLEOTIDE SEQUENCE [LARGE SCALE GENOMIC DNA]</scope>
    <source>
        <strain evidence="3">N1-4(HMT)</strain>
    </source>
</reference>
<sequence length="139" mass="16174">MVSIKNNFKLISIFISKLNLFIGNLLMSIIIFLYMSFLHDLNQLSARVSLWHNTILEIYILAIISLIGIILGFVIKRIHMKKICIFTILGYVLSILSINAYYHKMIYYTFPMQMLVGILCILPFIISFHYILAVKHSEN</sequence>
<proteinExistence type="predicted"/>
<dbReference type="HOGENOM" id="CLU_1841650_0_0_9"/>
<keyword evidence="1" id="KW-1133">Transmembrane helix</keyword>
<accession>M1MP08</accession>
<feature type="transmembrane region" description="Helical" evidence="1">
    <location>
        <begin position="83"/>
        <end position="102"/>
    </location>
</feature>
<gene>
    <name evidence="2" type="ORF">Cspa_c41950</name>
</gene>